<gene>
    <name evidence="1" type="ORF">IPO85_08725</name>
</gene>
<organism evidence="1 2">
    <name type="scientific">Candidatus Defluviibacterium haderslevense</name>
    <dbReference type="NCBI Taxonomy" id="2981993"/>
    <lineage>
        <taxon>Bacteria</taxon>
        <taxon>Pseudomonadati</taxon>
        <taxon>Bacteroidota</taxon>
        <taxon>Saprospiria</taxon>
        <taxon>Saprospirales</taxon>
        <taxon>Saprospiraceae</taxon>
        <taxon>Candidatus Defluviibacterium</taxon>
    </lineage>
</organism>
<comment type="caution">
    <text evidence="1">The sequence shown here is derived from an EMBL/GenBank/DDBJ whole genome shotgun (WGS) entry which is preliminary data.</text>
</comment>
<protein>
    <submittedName>
        <fullName evidence="1">DUF928 domain-containing protein</fullName>
    </submittedName>
</protein>
<dbReference type="EMBL" id="JADKFW010000005">
    <property type="protein sequence ID" value="MBK9717580.1"/>
    <property type="molecule type" value="Genomic_DNA"/>
</dbReference>
<name>A0A9D7XEB1_9BACT</name>
<evidence type="ECO:0000313" key="1">
    <source>
        <dbReference type="EMBL" id="MBK9717580.1"/>
    </source>
</evidence>
<evidence type="ECO:0000313" key="2">
    <source>
        <dbReference type="Proteomes" id="UP000808349"/>
    </source>
</evidence>
<reference evidence="1 2" key="1">
    <citation type="submission" date="2020-10" db="EMBL/GenBank/DDBJ databases">
        <title>Connecting structure to function with the recovery of over 1000 high-quality activated sludge metagenome-assembled genomes encoding full-length rRNA genes using long-read sequencing.</title>
        <authorList>
            <person name="Singleton C.M."/>
            <person name="Petriglieri F."/>
            <person name="Kristensen J.M."/>
            <person name="Kirkegaard R.H."/>
            <person name="Michaelsen T.Y."/>
            <person name="Andersen M.H."/>
            <person name="Karst S.M."/>
            <person name="Dueholm M.S."/>
            <person name="Nielsen P.H."/>
            <person name="Albertsen M."/>
        </authorList>
    </citation>
    <scope>NUCLEOTIDE SEQUENCE [LARGE SCALE GENOMIC DNA]</scope>
    <source>
        <strain evidence="1">Ribe_18-Q3-R11-54_BAT3C.373</strain>
    </source>
</reference>
<accession>A0A9D7XEB1</accession>
<dbReference type="Proteomes" id="UP000808349">
    <property type="component" value="Unassembled WGS sequence"/>
</dbReference>
<proteinExistence type="predicted"/>
<sequence length="168" mass="19190">MILPAGKLELKSTQFSWSRPANTTSYQLVIKNSSGKNIHTIQVNDTFVDVDLKKIKLKYDEEYQWVVSSVQTPTIGSSTNSIVIEKMEPSNTPETKLSKSKIYNQADATTQLLMKAIILENDEWYYEAALIYKALKKKEPNNQLVKMMHAAFWYRGDIYEMADAAVMP</sequence>
<dbReference type="AlphaFoldDB" id="A0A9D7XEB1"/>